<evidence type="ECO:0000313" key="3">
    <source>
        <dbReference type="Proteomes" id="UP000295517"/>
    </source>
</evidence>
<gene>
    <name evidence="2" type="ORF">E3983_00485</name>
</gene>
<organism evidence="2 3">
    <name type="scientific">Legionella israelensis</name>
    <dbReference type="NCBI Taxonomy" id="454"/>
    <lineage>
        <taxon>Bacteria</taxon>
        <taxon>Pseudomonadati</taxon>
        <taxon>Pseudomonadota</taxon>
        <taxon>Gammaproteobacteria</taxon>
        <taxon>Legionellales</taxon>
        <taxon>Legionellaceae</taxon>
        <taxon>Legionella</taxon>
    </lineage>
</organism>
<evidence type="ECO:0008006" key="4">
    <source>
        <dbReference type="Google" id="ProtNLM"/>
    </source>
</evidence>
<dbReference type="InterPro" id="IPR007825">
    <property type="entry name" value="Major_OMP_Legionella"/>
</dbReference>
<sequence>MLRKTILTALGLAASSFALAGMPGSKACLPGNVTVPCETKKWDIGVQALYLKSAFDADYVYGLAQNGFYRDADNDWDWAFRLEGSYHFSTGNDITMTWIHYDAGDHHGGFNGLIPLNESFIALNIPYVLRIDNQFDQVNLVMGQHTDVGLFKNIRFYGGLQYADIRVDASNNFLITPTPLVAAGVRAVRQYHNTDFNGVGPVIGIDYAYNLTDGFSVTANSAMSILYGTGRFSDGYLFSNDLIPVANYGSKKMVVPSLEAKLGVNYAFSMAEGVLNLEAGYQAVNYFNALQTRGLNATGTPTNSDYGLYGPYLGAKWVGYA</sequence>
<dbReference type="EMBL" id="CP038254">
    <property type="protein sequence ID" value="QBR82963.1"/>
    <property type="molecule type" value="Genomic_DNA"/>
</dbReference>
<keyword evidence="1" id="KW-0732">Signal</keyword>
<evidence type="ECO:0000256" key="1">
    <source>
        <dbReference type="SAM" id="SignalP"/>
    </source>
</evidence>
<dbReference type="Proteomes" id="UP000295517">
    <property type="component" value="Chromosome"/>
</dbReference>
<dbReference type="Pfam" id="PF05150">
    <property type="entry name" value="Legionella_OMP"/>
    <property type="match status" value="1"/>
</dbReference>
<protein>
    <recommendedName>
        <fullName evidence="4">Major outer membrane protein</fullName>
    </recommendedName>
</protein>
<dbReference type="AlphaFoldDB" id="A0AAX1ECX6"/>
<name>A0AAX1ECX6_9GAMM</name>
<feature type="signal peptide" evidence="1">
    <location>
        <begin position="1"/>
        <end position="20"/>
    </location>
</feature>
<reference evidence="2 3" key="1">
    <citation type="submission" date="2019-03" db="EMBL/GenBank/DDBJ databases">
        <title>Diverse conjugative elements silence natural transformation in Legionella species.</title>
        <authorList>
            <person name="Durieux I."/>
            <person name="Ginevra C."/>
            <person name="Attaiech L."/>
            <person name="Picq K."/>
            <person name="Juan P.A."/>
            <person name="Jarraud S."/>
            <person name="Charpentier X."/>
        </authorList>
    </citation>
    <scope>NUCLEOTIDE SEQUENCE [LARGE SCALE GENOMIC DNA]</scope>
    <source>
        <strain evidence="2 3">HL-0427-4011</strain>
    </source>
</reference>
<dbReference type="RefSeq" id="WP_135059474.1">
    <property type="nucleotide sequence ID" value="NZ_CP038254.1"/>
</dbReference>
<feature type="chain" id="PRO_5043567221" description="Major outer membrane protein" evidence="1">
    <location>
        <begin position="21"/>
        <end position="321"/>
    </location>
</feature>
<evidence type="ECO:0000313" key="2">
    <source>
        <dbReference type="EMBL" id="QBR82963.1"/>
    </source>
</evidence>
<proteinExistence type="predicted"/>
<accession>A0AAX1ECX6</accession>